<name>A0AAN8XGR9_HALRR</name>
<organism evidence="2 3">
    <name type="scientific">Halocaridina rubra</name>
    <name type="common">Hawaiian red shrimp</name>
    <dbReference type="NCBI Taxonomy" id="373956"/>
    <lineage>
        <taxon>Eukaryota</taxon>
        <taxon>Metazoa</taxon>
        <taxon>Ecdysozoa</taxon>
        <taxon>Arthropoda</taxon>
        <taxon>Crustacea</taxon>
        <taxon>Multicrustacea</taxon>
        <taxon>Malacostraca</taxon>
        <taxon>Eumalacostraca</taxon>
        <taxon>Eucarida</taxon>
        <taxon>Decapoda</taxon>
        <taxon>Pleocyemata</taxon>
        <taxon>Caridea</taxon>
        <taxon>Atyoidea</taxon>
        <taxon>Atyidae</taxon>
        <taxon>Halocaridina</taxon>
    </lineage>
</organism>
<keyword evidence="3" id="KW-1185">Reference proteome</keyword>
<reference evidence="2 3" key="1">
    <citation type="submission" date="2023-11" db="EMBL/GenBank/DDBJ databases">
        <title>Halocaridina rubra genome assembly.</title>
        <authorList>
            <person name="Smith C."/>
        </authorList>
    </citation>
    <scope>NUCLEOTIDE SEQUENCE [LARGE SCALE GENOMIC DNA]</scope>
    <source>
        <strain evidence="2">EP-1</strain>
        <tissue evidence="2">Whole</tissue>
    </source>
</reference>
<evidence type="ECO:0000313" key="3">
    <source>
        <dbReference type="Proteomes" id="UP001381693"/>
    </source>
</evidence>
<feature type="compositionally biased region" description="Polar residues" evidence="1">
    <location>
        <begin position="45"/>
        <end position="55"/>
    </location>
</feature>
<evidence type="ECO:0000256" key="1">
    <source>
        <dbReference type="SAM" id="MobiDB-lite"/>
    </source>
</evidence>
<protein>
    <submittedName>
        <fullName evidence="2">Uncharacterized protein</fullName>
    </submittedName>
</protein>
<dbReference type="Proteomes" id="UP001381693">
    <property type="component" value="Unassembled WGS sequence"/>
</dbReference>
<accession>A0AAN8XGR9</accession>
<dbReference type="EMBL" id="JAXCGZ010002480">
    <property type="protein sequence ID" value="KAK7083851.1"/>
    <property type="molecule type" value="Genomic_DNA"/>
</dbReference>
<gene>
    <name evidence="2" type="ORF">SK128_011793</name>
</gene>
<sequence>MDELKSGCYDKMTIVILLTKKKKKSIKKYIILKRKDLKLPRDTHTSSGTHIQMSKGQKMMAE</sequence>
<evidence type="ECO:0000313" key="2">
    <source>
        <dbReference type="EMBL" id="KAK7083851.1"/>
    </source>
</evidence>
<comment type="caution">
    <text evidence="2">The sequence shown here is derived from an EMBL/GenBank/DDBJ whole genome shotgun (WGS) entry which is preliminary data.</text>
</comment>
<feature type="region of interest" description="Disordered" evidence="1">
    <location>
        <begin position="41"/>
        <end position="62"/>
    </location>
</feature>
<proteinExistence type="predicted"/>
<dbReference type="AlphaFoldDB" id="A0AAN8XGR9"/>